<name>A0ABU9ASL5_9BACT</name>
<dbReference type="Proteomes" id="UP001371305">
    <property type="component" value="Unassembled WGS sequence"/>
</dbReference>
<dbReference type="InterPro" id="IPR045621">
    <property type="entry name" value="BPD_transp_1_N"/>
</dbReference>
<feature type="transmembrane region" description="Helical" evidence="7">
    <location>
        <begin position="100"/>
        <end position="121"/>
    </location>
</feature>
<evidence type="ECO:0000313" key="9">
    <source>
        <dbReference type="EMBL" id="MEK7950508.1"/>
    </source>
</evidence>
<comment type="similarity">
    <text evidence="7">Belongs to the binding-protein-dependent transport system permease family.</text>
</comment>
<reference evidence="9 10" key="1">
    <citation type="submission" date="2024-04" db="EMBL/GenBank/DDBJ databases">
        <title>Luteolibacter sp. isolated from soil.</title>
        <authorList>
            <person name="An J."/>
        </authorList>
    </citation>
    <scope>NUCLEOTIDE SEQUENCE [LARGE SCALE GENOMIC DNA]</scope>
    <source>
        <strain evidence="9 10">Y139</strain>
    </source>
</reference>
<dbReference type="PANTHER" id="PTHR43163:SF6">
    <property type="entry name" value="DIPEPTIDE TRANSPORT SYSTEM PERMEASE PROTEIN DPPB-RELATED"/>
    <property type="match status" value="1"/>
</dbReference>
<accession>A0ABU9ASL5</accession>
<protein>
    <submittedName>
        <fullName evidence="9">ABC transporter permease</fullName>
    </submittedName>
</protein>
<feature type="transmembrane region" description="Helical" evidence="7">
    <location>
        <begin position="133"/>
        <end position="154"/>
    </location>
</feature>
<dbReference type="CDD" id="cd06261">
    <property type="entry name" value="TM_PBP2"/>
    <property type="match status" value="1"/>
</dbReference>
<evidence type="ECO:0000256" key="5">
    <source>
        <dbReference type="ARBA" id="ARBA00022989"/>
    </source>
</evidence>
<evidence type="ECO:0000259" key="8">
    <source>
        <dbReference type="PROSITE" id="PS50928"/>
    </source>
</evidence>
<feature type="transmembrane region" description="Helical" evidence="7">
    <location>
        <begin position="232"/>
        <end position="254"/>
    </location>
</feature>
<evidence type="ECO:0000256" key="4">
    <source>
        <dbReference type="ARBA" id="ARBA00022692"/>
    </source>
</evidence>
<keyword evidence="2 7" id="KW-0813">Transport</keyword>
<dbReference type="Gene3D" id="1.10.3720.10">
    <property type="entry name" value="MetI-like"/>
    <property type="match status" value="1"/>
</dbReference>
<keyword evidence="6 7" id="KW-0472">Membrane</keyword>
<dbReference type="Pfam" id="PF00528">
    <property type="entry name" value="BPD_transp_1"/>
    <property type="match status" value="1"/>
</dbReference>
<keyword evidence="10" id="KW-1185">Reference proteome</keyword>
<evidence type="ECO:0000256" key="6">
    <source>
        <dbReference type="ARBA" id="ARBA00023136"/>
    </source>
</evidence>
<proteinExistence type="inferred from homology"/>
<comment type="subcellular location">
    <subcellularLocation>
        <location evidence="1 7">Cell membrane</location>
        <topology evidence="1 7">Multi-pass membrane protein</topology>
    </subcellularLocation>
</comment>
<organism evidence="9 10">
    <name type="scientific">Luteolibacter soli</name>
    <dbReference type="NCBI Taxonomy" id="3135280"/>
    <lineage>
        <taxon>Bacteria</taxon>
        <taxon>Pseudomonadati</taxon>
        <taxon>Verrucomicrobiota</taxon>
        <taxon>Verrucomicrobiia</taxon>
        <taxon>Verrucomicrobiales</taxon>
        <taxon>Verrucomicrobiaceae</taxon>
        <taxon>Luteolibacter</taxon>
    </lineage>
</organism>
<dbReference type="PANTHER" id="PTHR43163">
    <property type="entry name" value="DIPEPTIDE TRANSPORT SYSTEM PERMEASE PROTEIN DPPB-RELATED"/>
    <property type="match status" value="1"/>
</dbReference>
<evidence type="ECO:0000313" key="10">
    <source>
        <dbReference type="Proteomes" id="UP001371305"/>
    </source>
</evidence>
<dbReference type="PROSITE" id="PS50928">
    <property type="entry name" value="ABC_TM1"/>
    <property type="match status" value="1"/>
</dbReference>
<evidence type="ECO:0000256" key="2">
    <source>
        <dbReference type="ARBA" id="ARBA00022448"/>
    </source>
</evidence>
<feature type="transmembrane region" description="Helical" evidence="7">
    <location>
        <begin position="274"/>
        <end position="300"/>
    </location>
</feature>
<dbReference type="RefSeq" id="WP_341404113.1">
    <property type="nucleotide sequence ID" value="NZ_JBBUKT010000002.1"/>
</dbReference>
<dbReference type="SUPFAM" id="SSF161098">
    <property type="entry name" value="MetI-like"/>
    <property type="match status" value="1"/>
</dbReference>
<sequence>MFKALFSRLIQSLLVLLVLFTVTFFLVKAMPGNPLNREKAMPEHIRVKLEHYYGLDKPVLAQYGIQLGRYLQGDPGYSIRLEGREVTDIISQAFPVSFQLGVLAMGVAITIGIPAGCLAAARKNGLIDVMAMSIAMFGICLPSFVIGPLLAEFFGRKLQLLPAFGWDAIDPKTWILPAVTLGLAYAAYLSRLTRAGMLETLSQDFVRTAKAKGVPGWKILIRHCLRGGLIPAVAYIGPAFAGIISGSLVIETVFQVPGLGRHFIKSIETLDAPVIMGVTMLYGTLVIVANFLTDLAGIWLNPRLRKSS</sequence>
<feature type="transmembrane region" description="Helical" evidence="7">
    <location>
        <begin position="174"/>
        <end position="192"/>
    </location>
</feature>
<dbReference type="EMBL" id="JBBUKT010000002">
    <property type="protein sequence ID" value="MEK7950508.1"/>
    <property type="molecule type" value="Genomic_DNA"/>
</dbReference>
<keyword evidence="4 7" id="KW-0812">Transmembrane</keyword>
<feature type="domain" description="ABC transmembrane type-1" evidence="8">
    <location>
        <begin position="94"/>
        <end position="293"/>
    </location>
</feature>
<dbReference type="InterPro" id="IPR035906">
    <property type="entry name" value="MetI-like_sf"/>
</dbReference>
<dbReference type="InterPro" id="IPR000515">
    <property type="entry name" value="MetI-like"/>
</dbReference>
<evidence type="ECO:0000256" key="7">
    <source>
        <dbReference type="RuleBase" id="RU363032"/>
    </source>
</evidence>
<dbReference type="Pfam" id="PF19300">
    <property type="entry name" value="BPD_transp_1_N"/>
    <property type="match status" value="1"/>
</dbReference>
<keyword evidence="3" id="KW-1003">Cell membrane</keyword>
<evidence type="ECO:0000256" key="1">
    <source>
        <dbReference type="ARBA" id="ARBA00004651"/>
    </source>
</evidence>
<comment type="caution">
    <text evidence="9">The sequence shown here is derived from an EMBL/GenBank/DDBJ whole genome shotgun (WGS) entry which is preliminary data.</text>
</comment>
<keyword evidence="5 7" id="KW-1133">Transmembrane helix</keyword>
<evidence type="ECO:0000256" key="3">
    <source>
        <dbReference type="ARBA" id="ARBA00022475"/>
    </source>
</evidence>
<gene>
    <name evidence="9" type="ORF">WKV53_08375</name>
</gene>